<dbReference type="Proteomes" id="UP001211907">
    <property type="component" value="Unassembled WGS sequence"/>
</dbReference>
<keyword evidence="2" id="KW-1133">Transmembrane helix</keyword>
<organism evidence="3 4">
    <name type="scientific">Physocladia obscura</name>
    <dbReference type="NCBI Taxonomy" id="109957"/>
    <lineage>
        <taxon>Eukaryota</taxon>
        <taxon>Fungi</taxon>
        <taxon>Fungi incertae sedis</taxon>
        <taxon>Chytridiomycota</taxon>
        <taxon>Chytridiomycota incertae sedis</taxon>
        <taxon>Chytridiomycetes</taxon>
        <taxon>Chytridiales</taxon>
        <taxon>Chytriomycetaceae</taxon>
        <taxon>Physocladia</taxon>
    </lineage>
</organism>
<sequence length="224" mass="26035">MAFWDVFGTCLPIVIVTSVVCIFYTMFFSGKLKTRDEQELESLNRSEQDLDDQVKSQENEWRREKERQDIEFNRNADQIMALIKATIVHEAKQNEIDEQRHKLAIEDLRRQQQLVTFMEESKDAAAKREADREYDAIALRLAKYEADRKMSRSTVKVVENLVLENGNLVNSTKHIQRERIANTDEHANHLMDSIGPELQQAHQTPRYLEPSGSTAIQIEDGKML</sequence>
<keyword evidence="2" id="KW-0812">Transmembrane</keyword>
<gene>
    <name evidence="3" type="ORF">HK100_007528</name>
</gene>
<dbReference type="AlphaFoldDB" id="A0AAD5SRJ7"/>
<feature type="transmembrane region" description="Helical" evidence="2">
    <location>
        <begin position="6"/>
        <end position="27"/>
    </location>
</feature>
<evidence type="ECO:0000313" key="4">
    <source>
        <dbReference type="Proteomes" id="UP001211907"/>
    </source>
</evidence>
<name>A0AAD5SRJ7_9FUNG</name>
<comment type="caution">
    <text evidence="3">The sequence shown here is derived from an EMBL/GenBank/DDBJ whole genome shotgun (WGS) entry which is preliminary data.</text>
</comment>
<keyword evidence="2" id="KW-0472">Membrane</keyword>
<dbReference type="EMBL" id="JADGJH010003554">
    <property type="protein sequence ID" value="KAJ3090170.1"/>
    <property type="molecule type" value="Genomic_DNA"/>
</dbReference>
<proteinExistence type="predicted"/>
<evidence type="ECO:0000256" key="1">
    <source>
        <dbReference type="SAM" id="MobiDB-lite"/>
    </source>
</evidence>
<evidence type="ECO:0000313" key="3">
    <source>
        <dbReference type="EMBL" id="KAJ3090170.1"/>
    </source>
</evidence>
<reference evidence="3" key="1">
    <citation type="submission" date="2020-05" db="EMBL/GenBank/DDBJ databases">
        <title>Phylogenomic resolution of chytrid fungi.</title>
        <authorList>
            <person name="Stajich J.E."/>
            <person name="Amses K."/>
            <person name="Simmons R."/>
            <person name="Seto K."/>
            <person name="Myers J."/>
            <person name="Bonds A."/>
            <person name="Quandt C.A."/>
            <person name="Barry K."/>
            <person name="Liu P."/>
            <person name="Grigoriev I."/>
            <person name="Longcore J.E."/>
            <person name="James T.Y."/>
        </authorList>
    </citation>
    <scope>NUCLEOTIDE SEQUENCE</scope>
    <source>
        <strain evidence="3">JEL0513</strain>
    </source>
</reference>
<accession>A0AAD5SRJ7</accession>
<feature type="region of interest" description="Disordered" evidence="1">
    <location>
        <begin position="43"/>
        <end position="65"/>
    </location>
</feature>
<evidence type="ECO:0000256" key="2">
    <source>
        <dbReference type="SAM" id="Phobius"/>
    </source>
</evidence>
<keyword evidence="4" id="KW-1185">Reference proteome</keyword>
<protein>
    <submittedName>
        <fullName evidence="3">Uncharacterized protein</fullName>
    </submittedName>
</protein>